<keyword evidence="1" id="KW-0813">Transport</keyword>
<dbReference type="PANTHER" id="PTHR10219:SF25">
    <property type="entry name" value="PLECKSTRIN HOMOLOGY DOMAIN-CONTAINING FAMILY A MEMBER 8"/>
    <property type="match status" value="1"/>
</dbReference>
<reference evidence="4" key="1">
    <citation type="journal article" date="2006" name="Proc. Natl. Acad. Sci. U.S.A.">
        <title>Genome analysis of the smallest free-living eukaryote Ostreococcus tauri unveils many unique features.</title>
        <authorList>
            <person name="Derelle E."/>
            <person name="Ferraz C."/>
            <person name="Rombauts S."/>
            <person name="Rouze P."/>
            <person name="Worden A.Z."/>
            <person name="Robbens S."/>
            <person name="Partensky F."/>
            <person name="Degroeve S."/>
            <person name="Echeynie S."/>
            <person name="Cooke R."/>
            <person name="Saeys Y."/>
            <person name="Wuyts J."/>
            <person name="Jabbari K."/>
            <person name="Bowler C."/>
            <person name="Panaud O."/>
            <person name="Piegu B."/>
            <person name="Ball S.G."/>
            <person name="Ral J.-P."/>
            <person name="Bouget F.-Y."/>
            <person name="Piganeau G."/>
            <person name="De Baets B."/>
            <person name="Picard A."/>
            <person name="Delseny M."/>
            <person name="Demaille J."/>
            <person name="Van de Peer Y."/>
            <person name="Moreau H."/>
        </authorList>
    </citation>
    <scope>NUCLEOTIDE SEQUENCE [LARGE SCALE GENOMIC DNA]</scope>
    <source>
        <strain evidence="4">OTTH 0595 / CCAP 157/2 / RCC745</strain>
    </source>
</reference>
<dbReference type="FunCoup" id="A0A090M066">
    <property type="interactions" value="1638"/>
</dbReference>
<protein>
    <submittedName>
        <fullName evidence="3">Glycolipid transfer protein domain</fullName>
    </submittedName>
</protein>
<dbReference type="OrthoDB" id="205255at2759"/>
<comment type="caution">
    <text evidence="3">The sequence shown here is derived from an EMBL/GenBank/DDBJ whole genome shotgun (WGS) entry which is preliminary data.</text>
</comment>
<dbReference type="Pfam" id="PF08718">
    <property type="entry name" value="GLTP"/>
    <property type="match status" value="1"/>
</dbReference>
<gene>
    <name evidence="3" type="ORF">OT_ostta04g03610</name>
</gene>
<dbReference type="GO" id="GO:0005829">
    <property type="term" value="C:cytosol"/>
    <property type="evidence" value="ECO:0007669"/>
    <property type="project" value="TreeGrafter"/>
</dbReference>
<dbReference type="AlphaFoldDB" id="A0A090M066"/>
<dbReference type="RefSeq" id="XP_003078899.2">
    <property type="nucleotide sequence ID" value="XM_003078851.2"/>
</dbReference>
<dbReference type="GO" id="GO:0016020">
    <property type="term" value="C:membrane"/>
    <property type="evidence" value="ECO:0007669"/>
    <property type="project" value="TreeGrafter"/>
</dbReference>
<sequence length="201" mass="21949">MSAPSPARRVVDALDRLRAGADAEASERGDDVLAEGFCEAMERMVEIIGALGAALSPAKSDVLGNVNKVRRALEAKRDGLFASVRRAQEGRAHATSPAKGTLWLKRFGEFVCALLREVGETDASMRACSSAAYKRTLRRYHKRLTRTVFAAVLAFPPSRSSFVSNVGTREEMLELADNFEPILGRIDAFLTIENLNDPKPV</sequence>
<dbReference type="GO" id="GO:1902387">
    <property type="term" value="F:ceramide 1-phosphate binding"/>
    <property type="evidence" value="ECO:0007669"/>
    <property type="project" value="TreeGrafter"/>
</dbReference>
<organism evidence="3 4">
    <name type="scientific">Ostreococcus tauri</name>
    <name type="common">Marine green alga</name>
    <dbReference type="NCBI Taxonomy" id="70448"/>
    <lineage>
        <taxon>Eukaryota</taxon>
        <taxon>Viridiplantae</taxon>
        <taxon>Chlorophyta</taxon>
        <taxon>Mamiellophyceae</taxon>
        <taxon>Mamiellales</taxon>
        <taxon>Bathycoccaceae</taxon>
        <taxon>Ostreococcus</taxon>
    </lineage>
</organism>
<dbReference type="STRING" id="70448.A0A090M066"/>
<dbReference type="InterPro" id="IPR014830">
    <property type="entry name" value="Glycolipid_transfer_prot_dom"/>
</dbReference>
<feature type="domain" description="Glycolipid transfer protein" evidence="2">
    <location>
        <begin position="35"/>
        <end position="166"/>
    </location>
</feature>
<evidence type="ECO:0000256" key="1">
    <source>
        <dbReference type="ARBA" id="ARBA00022448"/>
    </source>
</evidence>
<dbReference type="PANTHER" id="PTHR10219">
    <property type="entry name" value="GLYCOLIPID TRANSFER PROTEIN-RELATED"/>
    <property type="match status" value="1"/>
</dbReference>
<keyword evidence="4" id="KW-1185">Reference proteome</keyword>
<evidence type="ECO:0000313" key="3">
    <source>
        <dbReference type="EMBL" id="CEF97655.1"/>
    </source>
</evidence>
<dbReference type="GeneID" id="9834137"/>
<dbReference type="InterPro" id="IPR036497">
    <property type="entry name" value="GLTP_sf"/>
</dbReference>
<name>A0A090M066_OSTTA</name>
<dbReference type="Proteomes" id="UP000009170">
    <property type="component" value="Unassembled WGS sequence"/>
</dbReference>
<dbReference type="Gene3D" id="1.10.3520.10">
    <property type="entry name" value="Glycolipid transfer protein"/>
    <property type="match status" value="1"/>
</dbReference>
<dbReference type="KEGG" id="ota:OT_ostta04g03610"/>
<dbReference type="EMBL" id="CAID01000004">
    <property type="protein sequence ID" value="CEF97655.1"/>
    <property type="molecule type" value="Genomic_DNA"/>
</dbReference>
<dbReference type="SUPFAM" id="SSF110004">
    <property type="entry name" value="Glycolipid transfer protein, GLTP"/>
    <property type="match status" value="1"/>
</dbReference>
<evidence type="ECO:0000313" key="4">
    <source>
        <dbReference type="Proteomes" id="UP000009170"/>
    </source>
</evidence>
<proteinExistence type="predicted"/>
<dbReference type="InParanoid" id="A0A090M066"/>
<dbReference type="GO" id="GO:1902388">
    <property type="term" value="F:ceramide 1-phosphate transfer activity"/>
    <property type="evidence" value="ECO:0007669"/>
    <property type="project" value="TreeGrafter"/>
</dbReference>
<evidence type="ECO:0000259" key="2">
    <source>
        <dbReference type="Pfam" id="PF08718"/>
    </source>
</evidence>
<reference evidence="3 4" key="2">
    <citation type="journal article" date="2014" name="BMC Genomics">
        <title>An improved genome of the model marine alga Ostreococcus tauri unfolds by assessing Illumina de novo assemblies.</title>
        <authorList>
            <person name="Blanc-Mathieu R."/>
            <person name="Verhelst B."/>
            <person name="Derelle E."/>
            <person name="Rombauts S."/>
            <person name="Bouget F.Y."/>
            <person name="Carre I."/>
            <person name="Chateau A."/>
            <person name="Eyre-Walker A."/>
            <person name="Grimsley N."/>
            <person name="Moreau H."/>
            <person name="Piegu B."/>
            <person name="Rivals E."/>
            <person name="Schackwitz W."/>
            <person name="Van de Peer Y."/>
            <person name="Piganeau G."/>
        </authorList>
    </citation>
    <scope>NUCLEOTIDE SEQUENCE [LARGE SCALE GENOMIC DNA]</scope>
    <source>
        <strain evidence="4">OTTH 0595 / CCAP 157/2 / RCC745</strain>
    </source>
</reference>
<accession>A0A090M066</accession>